<sequence>MSFSRCAGSDAVCYSKPLDSLKGWNDHFFWVDAFACPTSFPWHTGKSMSKDPFPKSTEFNAEYYASLVAYTAPFHKYLEPFFCLMGLSRYYTMDENTYPEFLNDNNEEIYLLSFIRTADPSKVRIGERQRGEDEPKLLDTTIGCVVPLLPVAPARGEGELEDSVDKLFDEGGSDGQAEQGDSASSGQGVGIQLVSEAAETSVEDVVPLQQRRQRKRKTVGVDSGEPSYPAKKLREDHRIPGGTSVAGKSMLVIQWLLAGTVTASERFVISSDSSHHSGTHVAETEVDSLIRSYAPVIIIATTITVTVGAATVIKETTVKPSLFATSLSSAGGTEPTPEAEAAKAIRLRAEASKFEAVKKSFEDEIRSLKERNTALEKEKGELDVGVGDLAASVKVREQEVADLDAMVTSVKSHNGRLVYQVHELETSSARLKEKVTLDTDFVAVALYLEEKLYPRLLTTMVGRRWLLTYGMKLAIVKCLHSPEYLSALRGAISKAIEKGMQDGIAVGITHGQEAGLVSNKDASIKNVMNILRLEETLAERLGLNVSQPHVDQLMIPIHQSRDQTVIGATSLSFSLDVSHNRVQNIRDNIANHRSALHDVFVPLSESLSSVGLEGTEGTSGTTPATTTALSTTFASRSSIPPISTDDYEVLHTDGREGTGADVNPFPNVDDAELNTS</sequence>
<evidence type="ECO:0000313" key="3">
    <source>
        <dbReference type="EMBL" id="GJT08454.1"/>
    </source>
</evidence>
<protein>
    <recommendedName>
        <fullName evidence="5">Transposase (Putative), gypsy type</fullName>
    </recommendedName>
</protein>
<feature type="region of interest" description="Disordered" evidence="2">
    <location>
        <begin position="165"/>
        <end position="187"/>
    </location>
</feature>
<keyword evidence="1" id="KW-0175">Coiled coil</keyword>
<evidence type="ECO:0000256" key="1">
    <source>
        <dbReference type="SAM" id="Coils"/>
    </source>
</evidence>
<comment type="caution">
    <text evidence="3">The sequence shown here is derived from an EMBL/GenBank/DDBJ whole genome shotgun (WGS) entry which is preliminary data.</text>
</comment>
<reference evidence="3" key="1">
    <citation type="journal article" date="2022" name="Int. J. Mol. Sci.">
        <title>Draft Genome of Tanacetum Coccineum: Genomic Comparison of Closely Related Tanacetum-Family Plants.</title>
        <authorList>
            <person name="Yamashiro T."/>
            <person name="Shiraishi A."/>
            <person name="Nakayama K."/>
            <person name="Satake H."/>
        </authorList>
    </citation>
    <scope>NUCLEOTIDE SEQUENCE</scope>
</reference>
<accession>A0ABQ5B6B3</accession>
<feature type="region of interest" description="Disordered" evidence="2">
    <location>
        <begin position="635"/>
        <end position="676"/>
    </location>
</feature>
<dbReference type="Proteomes" id="UP001151760">
    <property type="component" value="Unassembled WGS sequence"/>
</dbReference>
<evidence type="ECO:0008006" key="5">
    <source>
        <dbReference type="Google" id="ProtNLM"/>
    </source>
</evidence>
<evidence type="ECO:0000256" key="2">
    <source>
        <dbReference type="SAM" id="MobiDB-lite"/>
    </source>
</evidence>
<feature type="region of interest" description="Disordered" evidence="2">
    <location>
        <begin position="202"/>
        <end position="240"/>
    </location>
</feature>
<dbReference type="EMBL" id="BQNB010012832">
    <property type="protein sequence ID" value="GJT08454.1"/>
    <property type="molecule type" value="Genomic_DNA"/>
</dbReference>
<evidence type="ECO:0000313" key="4">
    <source>
        <dbReference type="Proteomes" id="UP001151760"/>
    </source>
</evidence>
<proteinExistence type="predicted"/>
<name>A0ABQ5B6B3_9ASTR</name>
<feature type="coiled-coil region" evidence="1">
    <location>
        <begin position="351"/>
        <end position="378"/>
    </location>
</feature>
<keyword evidence="4" id="KW-1185">Reference proteome</keyword>
<organism evidence="3 4">
    <name type="scientific">Tanacetum coccineum</name>
    <dbReference type="NCBI Taxonomy" id="301880"/>
    <lineage>
        <taxon>Eukaryota</taxon>
        <taxon>Viridiplantae</taxon>
        <taxon>Streptophyta</taxon>
        <taxon>Embryophyta</taxon>
        <taxon>Tracheophyta</taxon>
        <taxon>Spermatophyta</taxon>
        <taxon>Magnoliopsida</taxon>
        <taxon>eudicotyledons</taxon>
        <taxon>Gunneridae</taxon>
        <taxon>Pentapetalae</taxon>
        <taxon>asterids</taxon>
        <taxon>campanulids</taxon>
        <taxon>Asterales</taxon>
        <taxon>Asteraceae</taxon>
        <taxon>Asteroideae</taxon>
        <taxon>Anthemideae</taxon>
        <taxon>Anthemidinae</taxon>
        <taxon>Tanacetum</taxon>
    </lineage>
</organism>
<reference evidence="3" key="2">
    <citation type="submission" date="2022-01" db="EMBL/GenBank/DDBJ databases">
        <authorList>
            <person name="Yamashiro T."/>
            <person name="Shiraishi A."/>
            <person name="Satake H."/>
            <person name="Nakayama K."/>
        </authorList>
    </citation>
    <scope>NUCLEOTIDE SEQUENCE</scope>
</reference>
<feature type="compositionally biased region" description="Basic and acidic residues" evidence="2">
    <location>
        <begin position="648"/>
        <end position="658"/>
    </location>
</feature>
<gene>
    <name evidence="3" type="ORF">Tco_0842916</name>
</gene>